<dbReference type="InterPro" id="IPR011701">
    <property type="entry name" value="MFS"/>
</dbReference>
<feature type="transmembrane region" description="Helical" evidence="5">
    <location>
        <begin position="290"/>
        <end position="311"/>
    </location>
</feature>
<keyword evidence="9" id="KW-1185">Reference proteome</keyword>
<evidence type="ECO:0000313" key="8">
    <source>
        <dbReference type="EnsemblMetazoa" id="CJA15819.1"/>
    </source>
</evidence>
<dbReference type="GO" id="GO:0022857">
    <property type="term" value="F:transmembrane transporter activity"/>
    <property type="evidence" value="ECO:0007669"/>
    <property type="project" value="InterPro"/>
</dbReference>
<evidence type="ECO:0000256" key="5">
    <source>
        <dbReference type="SAM" id="Phobius"/>
    </source>
</evidence>
<sequence>MRVHFFLTMTCMLNSTALAFENENAAEVTTGNQSITSLLPNNSCGSSDDGFHKVVIDYGGELIWQSNEQNLVFSGTFWGSLITVLPSMFFIERFSPRHVLQTAVAVYIVISAITPYLATHYGYLPVFIARSIMGLGEGFVAPSYTTIIGNWFPASEKSTAVSMFTTGNQLAAAVGNPVVAAVCASEFGWPWIFYIAGFAGTCWSIVWFFTASNHPAKVKLMTKKEKEYLLANVTKKISKSEKTHKVPYAKILTSPAFLAQLQCQFVVNFMLTLFQTYLPTYFKELLQLGVIANGNFIAIPNMCNMVFKMVWGIGIDKMKEKKICSSTKAVKISQGIASYGCALALILIAYFVDCSNPTTGLILFCFLYCCQGTFVSGFYTSLLCLAPQYTATLSAISMFCALLGRLFTPAIVGFFRQKGTPSEWKNIFVGCAISLIISGTIFLMFGSGEVQEWAKIKDDVEMKENVMTEEEKLNEISARVIQEESLCV</sequence>
<dbReference type="Proteomes" id="UP000005237">
    <property type="component" value="Unassembled WGS sequence"/>
</dbReference>
<feature type="transmembrane region" description="Helical" evidence="5">
    <location>
        <begin position="332"/>
        <end position="352"/>
    </location>
</feature>
<dbReference type="SUPFAM" id="SSF103473">
    <property type="entry name" value="MFS general substrate transporter"/>
    <property type="match status" value="1"/>
</dbReference>
<name>A0A8R1I395_CAEJA</name>
<dbReference type="FunFam" id="1.20.1250.20:FF:000355">
    <property type="entry name" value="SLC (SoLute Carrier) homolog"/>
    <property type="match status" value="1"/>
</dbReference>
<keyword evidence="3 5" id="KW-1133">Transmembrane helix</keyword>
<dbReference type="PANTHER" id="PTHR11662:SF405">
    <property type="entry name" value="PROTEIN CBG12249"/>
    <property type="match status" value="1"/>
</dbReference>
<feature type="transmembrane region" description="Helical" evidence="5">
    <location>
        <begin position="358"/>
        <end position="379"/>
    </location>
</feature>
<dbReference type="InterPro" id="IPR020846">
    <property type="entry name" value="MFS_dom"/>
</dbReference>
<dbReference type="Gene3D" id="1.20.1250.20">
    <property type="entry name" value="MFS general substrate transporter like domains"/>
    <property type="match status" value="2"/>
</dbReference>
<dbReference type="GO" id="GO:0006820">
    <property type="term" value="P:monoatomic anion transport"/>
    <property type="evidence" value="ECO:0007669"/>
    <property type="project" value="TreeGrafter"/>
</dbReference>
<keyword evidence="4 5" id="KW-0472">Membrane</keyword>
<accession>A0A8R1I395</accession>
<reference evidence="9" key="1">
    <citation type="submission" date="2010-08" db="EMBL/GenBank/DDBJ databases">
        <authorList>
            <consortium name="Caenorhabditis japonica Sequencing Consortium"/>
            <person name="Wilson R.K."/>
        </authorList>
    </citation>
    <scope>NUCLEOTIDE SEQUENCE [LARGE SCALE GENOMIC DNA]</scope>
    <source>
        <strain evidence="9">DF5081</strain>
    </source>
</reference>
<feature type="transmembrane region" description="Helical" evidence="5">
    <location>
        <begin position="391"/>
        <end position="415"/>
    </location>
</feature>
<feature type="transmembrane region" description="Helical" evidence="5">
    <location>
        <begin position="71"/>
        <end position="91"/>
    </location>
</feature>
<feature type="transmembrane region" description="Helical" evidence="5">
    <location>
        <begin position="191"/>
        <end position="211"/>
    </location>
</feature>
<evidence type="ECO:0000256" key="6">
    <source>
        <dbReference type="SAM" id="SignalP"/>
    </source>
</evidence>
<feature type="chain" id="PRO_5035830054" evidence="6">
    <location>
        <begin position="20"/>
        <end position="488"/>
    </location>
</feature>
<dbReference type="EnsemblMetazoa" id="CJA15819.1">
    <property type="protein sequence ID" value="CJA15819.1"/>
    <property type="gene ID" value="WBGene00135023"/>
</dbReference>
<dbReference type="Pfam" id="PF07690">
    <property type="entry name" value="MFS_1"/>
    <property type="match status" value="1"/>
</dbReference>
<organism evidence="8 9">
    <name type="scientific">Caenorhabditis japonica</name>
    <dbReference type="NCBI Taxonomy" id="281687"/>
    <lineage>
        <taxon>Eukaryota</taxon>
        <taxon>Metazoa</taxon>
        <taxon>Ecdysozoa</taxon>
        <taxon>Nematoda</taxon>
        <taxon>Chromadorea</taxon>
        <taxon>Rhabditida</taxon>
        <taxon>Rhabditina</taxon>
        <taxon>Rhabditomorpha</taxon>
        <taxon>Rhabditoidea</taxon>
        <taxon>Rhabditidae</taxon>
        <taxon>Peloderinae</taxon>
        <taxon>Caenorhabditis</taxon>
    </lineage>
</organism>
<dbReference type="AlphaFoldDB" id="A0A8R1I395"/>
<evidence type="ECO:0000256" key="3">
    <source>
        <dbReference type="ARBA" id="ARBA00022989"/>
    </source>
</evidence>
<evidence type="ECO:0000256" key="1">
    <source>
        <dbReference type="ARBA" id="ARBA00004141"/>
    </source>
</evidence>
<feature type="domain" description="Major facilitator superfamily (MFS) profile" evidence="7">
    <location>
        <begin position="1"/>
        <end position="450"/>
    </location>
</feature>
<feature type="transmembrane region" description="Helical" evidence="5">
    <location>
        <begin position="103"/>
        <end position="123"/>
    </location>
</feature>
<evidence type="ECO:0000256" key="2">
    <source>
        <dbReference type="ARBA" id="ARBA00022692"/>
    </source>
</evidence>
<keyword evidence="2 5" id="KW-0812">Transmembrane</keyword>
<dbReference type="GO" id="GO:0016020">
    <property type="term" value="C:membrane"/>
    <property type="evidence" value="ECO:0007669"/>
    <property type="project" value="UniProtKB-SubCell"/>
</dbReference>
<dbReference type="PANTHER" id="PTHR11662">
    <property type="entry name" value="SOLUTE CARRIER FAMILY 17"/>
    <property type="match status" value="1"/>
</dbReference>
<dbReference type="InterPro" id="IPR050382">
    <property type="entry name" value="MFS_Na/Anion_cotransporter"/>
</dbReference>
<keyword evidence="6" id="KW-0732">Signal</keyword>
<dbReference type="InterPro" id="IPR036259">
    <property type="entry name" value="MFS_trans_sf"/>
</dbReference>
<feature type="transmembrane region" description="Helical" evidence="5">
    <location>
        <begin position="427"/>
        <end position="445"/>
    </location>
</feature>
<feature type="signal peptide" evidence="6">
    <location>
        <begin position="1"/>
        <end position="19"/>
    </location>
</feature>
<protein>
    <submittedName>
        <fullName evidence="8">MFS domain-containing protein</fullName>
    </submittedName>
</protein>
<evidence type="ECO:0000259" key="7">
    <source>
        <dbReference type="PROSITE" id="PS50850"/>
    </source>
</evidence>
<evidence type="ECO:0000256" key="4">
    <source>
        <dbReference type="ARBA" id="ARBA00023136"/>
    </source>
</evidence>
<reference evidence="8" key="2">
    <citation type="submission" date="2022-06" db="UniProtKB">
        <authorList>
            <consortium name="EnsemblMetazoa"/>
        </authorList>
    </citation>
    <scope>IDENTIFICATION</scope>
    <source>
        <strain evidence="8">DF5081</strain>
    </source>
</reference>
<evidence type="ECO:0000313" key="9">
    <source>
        <dbReference type="Proteomes" id="UP000005237"/>
    </source>
</evidence>
<comment type="subcellular location">
    <subcellularLocation>
        <location evidence="1">Membrane</location>
        <topology evidence="1">Multi-pass membrane protein</topology>
    </subcellularLocation>
</comment>
<dbReference type="PROSITE" id="PS50850">
    <property type="entry name" value="MFS"/>
    <property type="match status" value="1"/>
</dbReference>
<proteinExistence type="predicted"/>